<evidence type="ECO:0000259" key="2">
    <source>
        <dbReference type="Pfam" id="PF00857"/>
    </source>
</evidence>
<evidence type="ECO:0000313" key="3">
    <source>
        <dbReference type="EMBL" id="MFH6982586.1"/>
    </source>
</evidence>
<dbReference type="CDD" id="cd00431">
    <property type="entry name" value="cysteine_hydrolases"/>
    <property type="match status" value="1"/>
</dbReference>
<name>A0ABW7N4V5_9BACT</name>
<keyword evidence="1 3" id="KW-0378">Hydrolase</keyword>
<dbReference type="SUPFAM" id="SSF52499">
    <property type="entry name" value="Isochorismatase-like hydrolases"/>
    <property type="match status" value="1"/>
</dbReference>
<proteinExistence type="predicted"/>
<gene>
    <name evidence="3" type="ORF">ACHKAR_04005</name>
</gene>
<dbReference type="GO" id="GO:0016787">
    <property type="term" value="F:hydrolase activity"/>
    <property type="evidence" value="ECO:0007669"/>
    <property type="project" value="UniProtKB-KW"/>
</dbReference>
<dbReference type="Pfam" id="PF00857">
    <property type="entry name" value="Isochorismatase"/>
    <property type="match status" value="1"/>
</dbReference>
<sequence>MKKAIILIGFQNDYFSENGILRGVVEESSKVTNIIENTVNMIRKTEDTLIISTPIIFSEDYSELTDPVGILKTIKEVGAFGKGTSGSKTIDQISQFGNRIMEIPGKQGLNAFVNTTLEQTLRDHGVEQVILAGTVASICIDSTGRSAFERGFKVTMLSDCISGRTVFEKDFYFEQVFPLYAEVSSSEEVVGSVLI</sequence>
<dbReference type="Gene3D" id="3.40.50.850">
    <property type="entry name" value="Isochorismatase-like"/>
    <property type="match status" value="1"/>
</dbReference>
<evidence type="ECO:0000313" key="4">
    <source>
        <dbReference type="Proteomes" id="UP001610063"/>
    </source>
</evidence>
<dbReference type="EMBL" id="JBIPKE010000012">
    <property type="protein sequence ID" value="MFH6982586.1"/>
    <property type="molecule type" value="Genomic_DNA"/>
</dbReference>
<dbReference type="PANTHER" id="PTHR43540">
    <property type="entry name" value="PEROXYUREIDOACRYLATE/UREIDOACRYLATE AMIDOHYDROLASE-RELATED"/>
    <property type="match status" value="1"/>
</dbReference>
<protein>
    <submittedName>
        <fullName evidence="3">Cysteine hydrolase</fullName>
    </submittedName>
</protein>
<reference evidence="3 4" key="1">
    <citation type="journal article" date="2013" name="Int. J. Syst. Evol. Microbiol.">
        <title>Marinoscillum luteum sp. nov., isolated from marine sediment.</title>
        <authorList>
            <person name="Cha I.T."/>
            <person name="Park S.J."/>
            <person name="Kim S.J."/>
            <person name="Kim J.G."/>
            <person name="Jung M.Y."/>
            <person name="Shin K.S."/>
            <person name="Kwon K.K."/>
            <person name="Yang S.H."/>
            <person name="Seo Y.S."/>
            <person name="Rhee S.K."/>
        </authorList>
    </citation>
    <scope>NUCLEOTIDE SEQUENCE [LARGE SCALE GENOMIC DNA]</scope>
    <source>
        <strain evidence="3 4">KCTC 23939</strain>
    </source>
</reference>
<dbReference type="PANTHER" id="PTHR43540:SF16">
    <property type="entry name" value="ISOCHORISMATASE-LIKE DOMAIN-CONTAINING PROTEIN"/>
    <property type="match status" value="1"/>
</dbReference>
<evidence type="ECO:0000256" key="1">
    <source>
        <dbReference type="ARBA" id="ARBA00022801"/>
    </source>
</evidence>
<dbReference type="InterPro" id="IPR000868">
    <property type="entry name" value="Isochorismatase-like_dom"/>
</dbReference>
<organism evidence="3 4">
    <name type="scientific">Marinoscillum luteum</name>
    <dbReference type="NCBI Taxonomy" id="861051"/>
    <lineage>
        <taxon>Bacteria</taxon>
        <taxon>Pseudomonadati</taxon>
        <taxon>Bacteroidota</taxon>
        <taxon>Cytophagia</taxon>
        <taxon>Cytophagales</taxon>
        <taxon>Reichenbachiellaceae</taxon>
        <taxon>Marinoscillum</taxon>
    </lineage>
</organism>
<dbReference type="Proteomes" id="UP001610063">
    <property type="component" value="Unassembled WGS sequence"/>
</dbReference>
<accession>A0ABW7N4V5</accession>
<keyword evidence="4" id="KW-1185">Reference proteome</keyword>
<comment type="caution">
    <text evidence="3">The sequence shown here is derived from an EMBL/GenBank/DDBJ whole genome shotgun (WGS) entry which is preliminary data.</text>
</comment>
<feature type="domain" description="Isochorismatase-like" evidence="2">
    <location>
        <begin position="4"/>
        <end position="188"/>
    </location>
</feature>
<dbReference type="InterPro" id="IPR036380">
    <property type="entry name" value="Isochorismatase-like_sf"/>
</dbReference>
<dbReference type="InterPro" id="IPR050272">
    <property type="entry name" value="Isochorismatase-like_hydrls"/>
</dbReference>
<dbReference type="RefSeq" id="WP_395416273.1">
    <property type="nucleotide sequence ID" value="NZ_JBIPKE010000012.1"/>
</dbReference>